<dbReference type="EMBL" id="JBBKAM010000002">
    <property type="protein sequence ID" value="MEJ8641839.1"/>
    <property type="molecule type" value="Genomic_DNA"/>
</dbReference>
<accession>A0ABU8U1T5</accession>
<sequence length="125" mass="12686">MAPGRIERGVGGRGPGGQLREPGGQRPVPAGGRQYGGQRGGGADPVAEYVVLQGLGGGPLPGVQPGPPGGGVDQGGGLRRIDPEAGRGGRQVPLRVVLEQVDELVEQDPAQGGRVRPLDPREPLQ</sequence>
<feature type="compositionally biased region" description="Low complexity" evidence="1">
    <location>
        <begin position="18"/>
        <end position="27"/>
    </location>
</feature>
<feature type="region of interest" description="Disordered" evidence="1">
    <location>
        <begin position="1"/>
        <end position="92"/>
    </location>
</feature>
<name>A0ABU8U1T5_9ACTN</name>
<feature type="compositionally biased region" description="Basic and acidic residues" evidence="1">
    <location>
        <begin position="116"/>
        <end position="125"/>
    </location>
</feature>
<feature type="region of interest" description="Disordered" evidence="1">
    <location>
        <begin position="104"/>
        <end position="125"/>
    </location>
</feature>
<evidence type="ECO:0000256" key="1">
    <source>
        <dbReference type="SAM" id="MobiDB-lite"/>
    </source>
</evidence>
<dbReference type="Proteomes" id="UP001382904">
    <property type="component" value="Unassembled WGS sequence"/>
</dbReference>
<organism evidence="2 3">
    <name type="scientific">Streptomyces caledonius</name>
    <dbReference type="NCBI Taxonomy" id="3134107"/>
    <lineage>
        <taxon>Bacteria</taxon>
        <taxon>Bacillati</taxon>
        <taxon>Actinomycetota</taxon>
        <taxon>Actinomycetes</taxon>
        <taxon>Kitasatosporales</taxon>
        <taxon>Streptomycetaceae</taxon>
        <taxon>Streptomyces</taxon>
    </lineage>
</organism>
<feature type="compositionally biased region" description="Gly residues" evidence="1">
    <location>
        <begin position="69"/>
        <end position="78"/>
    </location>
</feature>
<gene>
    <name evidence="2" type="ORF">WKI68_10935</name>
</gene>
<protein>
    <submittedName>
        <fullName evidence="2">Uncharacterized protein</fullName>
    </submittedName>
</protein>
<evidence type="ECO:0000313" key="3">
    <source>
        <dbReference type="Proteomes" id="UP001382904"/>
    </source>
</evidence>
<feature type="compositionally biased region" description="Basic and acidic residues" evidence="1">
    <location>
        <begin position="1"/>
        <end position="10"/>
    </location>
</feature>
<feature type="compositionally biased region" description="Gly residues" evidence="1">
    <location>
        <begin position="33"/>
        <end position="43"/>
    </location>
</feature>
<reference evidence="2 3" key="1">
    <citation type="submission" date="2024-03" db="EMBL/GenBank/DDBJ databases">
        <title>Novel Streptomyces species of biotechnological and ecological value are a feature of Machair soil.</title>
        <authorList>
            <person name="Prole J.R."/>
            <person name="Goodfellow M."/>
            <person name="Allenby N."/>
            <person name="Ward A.C."/>
        </authorList>
    </citation>
    <scope>NUCLEOTIDE SEQUENCE [LARGE SCALE GENOMIC DNA]</scope>
    <source>
        <strain evidence="2 3">MS1.HAVA.3</strain>
    </source>
</reference>
<keyword evidence="3" id="KW-1185">Reference proteome</keyword>
<comment type="caution">
    <text evidence="2">The sequence shown here is derived from an EMBL/GenBank/DDBJ whole genome shotgun (WGS) entry which is preliminary data.</text>
</comment>
<evidence type="ECO:0000313" key="2">
    <source>
        <dbReference type="EMBL" id="MEJ8641839.1"/>
    </source>
</evidence>
<proteinExistence type="predicted"/>